<evidence type="ECO:0000313" key="2">
    <source>
        <dbReference type="EMBL" id="BAD26465.1"/>
    </source>
</evidence>
<reference evidence="2" key="2">
    <citation type="submission" date="2002-11" db="EMBL/GenBank/DDBJ databases">
        <title>Oryza sativa nipponbare(GA3) genomic DNA, chromosome 9, BAC clone:OJ1119_C03.</title>
        <authorList>
            <person name="Sasaki T."/>
            <person name="Matsumoto T."/>
            <person name="Hattori M."/>
            <person name="Sakaki Y."/>
            <person name="Katayose Y."/>
        </authorList>
    </citation>
    <scope>NUCLEOTIDE SEQUENCE</scope>
</reference>
<dbReference type="EMBL" id="AP005969">
    <property type="protein sequence ID" value="BAD26465.1"/>
    <property type="molecule type" value="Genomic_DNA"/>
</dbReference>
<sequence>MLRIWRLVRRQISDDSSLSKSYSVTTSSSSPPPPHTHTHSYLSSLFFSPCGRGKVLDEAGDGLVSILLVAALFILLVADGAAALFLLYRPQAPAIAMMAVQLPSFASCNGTVSDFAVTSSAASSSPVQTITVPASGPSPAAVLQPARPWRRWARWRCSKNSRSSSSSRWRHRR</sequence>
<accession>Q6H484</accession>
<dbReference type="AlphaFoldDB" id="Q6H484"/>
<proteinExistence type="predicted"/>
<organism evidence="2 4">
    <name type="scientific">Oryza sativa subsp. japonica</name>
    <name type="common">Rice</name>
    <dbReference type="NCBI Taxonomy" id="39947"/>
    <lineage>
        <taxon>Eukaryota</taxon>
        <taxon>Viridiplantae</taxon>
        <taxon>Streptophyta</taxon>
        <taxon>Embryophyta</taxon>
        <taxon>Tracheophyta</taxon>
        <taxon>Spermatophyta</taxon>
        <taxon>Magnoliopsida</taxon>
        <taxon>Liliopsida</taxon>
        <taxon>Poales</taxon>
        <taxon>Poaceae</taxon>
        <taxon>BOP clade</taxon>
        <taxon>Oryzoideae</taxon>
        <taxon>Oryzeae</taxon>
        <taxon>Oryzinae</taxon>
        <taxon>Oryza</taxon>
        <taxon>Oryza sativa</taxon>
    </lineage>
</organism>
<reference evidence="4" key="3">
    <citation type="journal article" date="2005" name="Nature">
        <title>The map-based sequence of the rice genome.</title>
        <authorList>
            <consortium name="International rice genome sequencing project (IRGSP)"/>
            <person name="Matsumoto T."/>
            <person name="Wu J."/>
            <person name="Kanamori H."/>
            <person name="Katayose Y."/>
            <person name="Fujisawa M."/>
            <person name="Namiki N."/>
            <person name="Mizuno H."/>
            <person name="Yamamoto K."/>
            <person name="Antonio B.A."/>
            <person name="Baba T."/>
            <person name="Sakata K."/>
            <person name="Nagamura Y."/>
            <person name="Aoki H."/>
            <person name="Arikawa K."/>
            <person name="Arita K."/>
            <person name="Bito T."/>
            <person name="Chiden Y."/>
            <person name="Fujitsuka N."/>
            <person name="Fukunaka R."/>
            <person name="Hamada M."/>
            <person name="Harada C."/>
            <person name="Hayashi A."/>
            <person name="Hijishita S."/>
            <person name="Honda M."/>
            <person name="Hosokawa S."/>
            <person name="Ichikawa Y."/>
            <person name="Idonuma A."/>
            <person name="Iijima M."/>
            <person name="Ikeda M."/>
            <person name="Ikeno M."/>
            <person name="Ito K."/>
            <person name="Ito S."/>
            <person name="Ito T."/>
            <person name="Ito Y."/>
            <person name="Ito Y."/>
            <person name="Iwabuchi A."/>
            <person name="Kamiya K."/>
            <person name="Karasawa W."/>
            <person name="Kurita K."/>
            <person name="Katagiri S."/>
            <person name="Kikuta A."/>
            <person name="Kobayashi H."/>
            <person name="Kobayashi N."/>
            <person name="Machita K."/>
            <person name="Maehara T."/>
            <person name="Masukawa M."/>
            <person name="Mizubayashi T."/>
            <person name="Mukai Y."/>
            <person name="Nagasaki H."/>
            <person name="Nagata Y."/>
            <person name="Naito S."/>
            <person name="Nakashima M."/>
            <person name="Nakama Y."/>
            <person name="Nakamichi Y."/>
            <person name="Nakamura M."/>
            <person name="Meguro A."/>
            <person name="Negishi M."/>
            <person name="Ohta I."/>
            <person name="Ohta T."/>
            <person name="Okamoto M."/>
            <person name="Ono N."/>
            <person name="Saji S."/>
            <person name="Sakaguchi M."/>
            <person name="Sakai K."/>
            <person name="Shibata M."/>
            <person name="Shimokawa T."/>
            <person name="Song J."/>
            <person name="Takazaki Y."/>
            <person name="Terasawa K."/>
            <person name="Tsugane M."/>
            <person name="Tsuji K."/>
            <person name="Ueda S."/>
            <person name="Waki K."/>
            <person name="Yamagata H."/>
            <person name="Yamamoto M."/>
            <person name="Yamamoto S."/>
            <person name="Yamane H."/>
            <person name="Yoshiki S."/>
            <person name="Yoshihara R."/>
            <person name="Yukawa K."/>
            <person name="Zhong H."/>
            <person name="Yano M."/>
            <person name="Yuan Q."/>
            <person name="Ouyang S."/>
            <person name="Liu J."/>
            <person name="Jones K.M."/>
            <person name="Gansberger K."/>
            <person name="Moffat K."/>
            <person name="Hill J."/>
            <person name="Bera J."/>
            <person name="Fadrosh D."/>
            <person name="Jin S."/>
            <person name="Johri S."/>
            <person name="Kim M."/>
            <person name="Overton L."/>
            <person name="Reardon M."/>
            <person name="Tsitrin T."/>
            <person name="Vuong H."/>
            <person name="Weaver B."/>
            <person name="Ciecko A."/>
            <person name="Tallon L."/>
            <person name="Jackson J."/>
            <person name="Pai G."/>
            <person name="Aken S.V."/>
            <person name="Utterback T."/>
            <person name="Reidmuller S."/>
            <person name="Feldblyum T."/>
            <person name="Hsiao J."/>
            <person name="Zismann V."/>
            <person name="Iobst S."/>
            <person name="de Vazeille A.R."/>
            <person name="Buell C.R."/>
            <person name="Ying K."/>
            <person name="Li Y."/>
            <person name="Lu T."/>
            <person name="Huang Y."/>
            <person name="Zhao Q."/>
            <person name="Feng Q."/>
            <person name="Zhang L."/>
            <person name="Zhu J."/>
            <person name="Weng Q."/>
            <person name="Mu J."/>
            <person name="Lu Y."/>
            <person name="Fan D."/>
            <person name="Liu Y."/>
            <person name="Guan J."/>
            <person name="Zhang Y."/>
            <person name="Yu S."/>
            <person name="Liu X."/>
            <person name="Zhang Y."/>
            <person name="Hong G."/>
            <person name="Han B."/>
            <person name="Choisne N."/>
            <person name="Demange N."/>
            <person name="Orjeda G."/>
            <person name="Samain S."/>
            <person name="Cattolico L."/>
            <person name="Pelletier E."/>
            <person name="Couloux A."/>
            <person name="Segurens B."/>
            <person name="Wincker P."/>
            <person name="D'Hont A."/>
            <person name="Scarpelli C."/>
            <person name="Weissenbach J."/>
            <person name="Salanoubat M."/>
            <person name="Quetier F."/>
            <person name="Yu Y."/>
            <person name="Kim H.R."/>
            <person name="Rambo T."/>
            <person name="Currie J."/>
            <person name="Collura K."/>
            <person name="Luo M."/>
            <person name="Yang T."/>
            <person name="Ammiraju J.S.S."/>
            <person name="Engler F."/>
            <person name="Soderlund C."/>
            <person name="Wing R.A."/>
            <person name="Palmer L.E."/>
            <person name="de la Bastide M."/>
            <person name="Spiegel L."/>
            <person name="Nascimento L."/>
            <person name="Zutavern T."/>
            <person name="O'Shaughnessy A."/>
            <person name="Dike S."/>
            <person name="Dedhia N."/>
            <person name="Preston R."/>
            <person name="Balija V."/>
            <person name="McCombie W.R."/>
            <person name="Chow T."/>
            <person name="Chen H."/>
            <person name="Chung M."/>
            <person name="Chen C."/>
            <person name="Shaw J."/>
            <person name="Wu H."/>
            <person name="Hsiao K."/>
            <person name="Chao Y."/>
            <person name="Chu M."/>
            <person name="Cheng C."/>
            <person name="Hour A."/>
            <person name="Lee P."/>
            <person name="Lin S."/>
            <person name="Lin Y."/>
            <person name="Liou J."/>
            <person name="Liu S."/>
            <person name="Hsing Y."/>
            <person name="Raghuvanshi S."/>
            <person name="Mohanty A."/>
            <person name="Bharti A.K."/>
            <person name="Gaur A."/>
            <person name="Gupta V."/>
            <person name="Kumar D."/>
            <person name="Ravi V."/>
            <person name="Vij S."/>
            <person name="Kapur A."/>
            <person name="Khurana P."/>
            <person name="Khurana P."/>
            <person name="Khurana J.P."/>
            <person name="Tyagi A.K."/>
            <person name="Gaikwad K."/>
            <person name="Singh A."/>
            <person name="Dalal V."/>
            <person name="Srivastava S."/>
            <person name="Dixit A."/>
            <person name="Pal A.K."/>
            <person name="Ghazi I.A."/>
            <person name="Yadav M."/>
            <person name="Pandit A."/>
            <person name="Bhargava A."/>
            <person name="Sureshbabu K."/>
            <person name="Batra K."/>
            <person name="Sharma T.R."/>
            <person name="Mohapatra T."/>
            <person name="Singh N.K."/>
            <person name="Messing J."/>
            <person name="Nelson A.B."/>
            <person name="Fuks G."/>
            <person name="Kavchok S."/>
            <person name="Keizer G."/>
            <person name="Linton E."/>
            <person name="Llaca V."/>
            <person name="Song R."/>
            <person name="Tanyolac B."/>
            <person name="Young S."/>
            <person name="Ho-Il K."/>
            <person name="Hahn J.H."/>
            <person name="Sangsakoo G."/>
            <person name="Vanavichit A."/>
            <person name="de Mattos Luiz.A.T."/>
            <person name="Zimmer P.D."/>
            <person name="Malone G."/>
            <person name="Dellagostin O."/>
            <person name="de Oliveira A.C."/>
            <person name="Bevan M."/>
            <person name="Bancroft I."/>
            <person name="Minx P."/>
            <person name="Cordum H."/>
            <person name="Wilson R."/>
            <person name="Cheng Z."/>
            <person name="Jin W."/>
            <person name="Jiang J."/>
            <person name="Leong S.A."/>
            <person name="Iwama H."/>
            <person name="Gojobori T."/>
            <person name="Itoh T."/>
            <person name="Niimura Y."/>
            <person name="Fujii Y."/>
            <person name="Habara T."/>
            <person name="Sakai H."/>
            <person name="Sato Y."/>
            <person name="Wilson G."/>
            <person name="Kumar K."/>
            <person name="McCouch S."/>
            <person name="Juretic N."/>
            <person name="Hoen D."/>
            <person name="Wright S."/>
            <person name="Bruskiewich R."/>
            <person name="Bureau T."/>
            <person name="Miyao A."/>
            <person name="Hirochika H."/>
            <person name="Nishikawa T."/>
            <person name="Kadowaki K."/>
            <person name="Sugiura M."/>
            <person name="Burr B."/>
            <person name="Sasaki T."/>
        </authorList>
    </citation>
    <scope>NUCLEOTIDE SEQUENCE [LARGE SCALE GENOMIC DNA]</scope>
    <source>
        <strain evidence="4">cv. Nipponbare</strain>
    </source>
</reference>
<protein>
    <submittedName>
        <fullName evidence="2">Uncharacterized protein</fullName>
    </submittedName>
</protein>
<keyword evidence="1" id="KW-0812">Transmembrane</keyword>
<keyword evidence="1" id="KW-0472">Membrane</keyword>
<name>Q6H484_ORYSJ</name>
<gene>
    <name evidence="3" type="ORF">B1012G11.45</name>
    <name evidence="2" type="ORF">OJ1119_C03.1</name>
</gene>
<evidence type="ECO:0000313" key="3">
    <source>
        <dbReference type="EMBL" id="BAD38422.1"/>
    </source>
</evidence>
<reference evidence="4" key="4">
    <citation type="journal article" date="2008" name="Nucleic Acids Res.">
        <title>The rice annotation project database (RAP-DB): 2008 update.</title>
        <authorList>
            <consortium name="The rice annotation project (RAP)"/>
        </authorList>
    </citation>
    <scope>GENOME REANNOTATION</scope>
    <source>
        <strain evidence="4">cv. Nipponbare</strain>
    </source>
</reference>
<dbReference type="EMBL" id="AP005903">
    <property type="protein sequence ID" value="BAD38422.1"/>
    <property type="molecule type" value="Genomic_DNA"/>
</dbReference>
<dbReference type="Proteomes" id="UP000000763">
    <property type="component" value="Chromosome 9"/>
</dbReference>
<evidence type="ECO:0000313" key="4">
    <source>
        <dbReference type="Proteomes" id="UP000000763"/>
    </source>
</evidence>
<evidence type="ECO:0000256" key="1">
    <source>
        <dbReference type="SAM" id="Phobius"/>
    </source>
</evidence>
<feature type="transmembrane region" description="Helical" evidence="1">
    <location>
        <begin position="63"/>
        <end position="88"/>
    </location>
</feature>
<keyword evidence="1" id="KW-1133">Transmembrane helix</keyword>
<reference evidence="3" key="1">
    <citation type="submission" date="2002-11" db="EMBL/GenBank/DDBJ databases">
        <title>Oryza sativa nipponbare(GA3) genomic DNA, chromosome 9, BAC clone:B1012G11.</title>
        <authorList>
            <person name="Sasaki T."/>
            <person name="Matsumoto T."/>
            <person name="Katayose Y."/>
        </authorList>
    </citation>
    <scope>NUCLEOTIDE SEQUENCE</scope>
</reference>